<feature type="transmembrane region" description="Helical" evidence="1">
    <location>
        <begin position="141"/>
        <end position="159"/>
    </location>
</feature>
<feature type="transmembrane region" description="Helical" evidence="1">
    <location>
        <begin position="66"/>
        <end position="86"/>
    </location>
</feature>
<feature type="transmembrane region" description="Helical" evidence="1">
    <location>
        <begin position="28"/>
        <end position="54"/>
    </location>
</feature>
<keyword evidence="4" id="KW-1185">Reference proteome</keyword>
<organism evidence="3 4">
    <name type="scientific">Amycolatopsis coloradensis</name>
    <dbReference type="NCBI Taxonomy" id="76021"/>
    <lineage>
        <taxon>Bacteria</taxon>
        <taxon>Bacillati</taxon>
        <taxon>Actinomycetota</taxon>
        <taxon>Actinomycetes</taxon>
        <taxon>Pseudonocardiales</taxon>
        <taxon>Pseudonocardiaceae</taxon>
        <taxon>Amycolatopsis</taxon>
    </lineage>
</organism>
<proteinExistence type="predicted"/>
<keyword evidence="1" id="KW-0472">Membrane</keyword>
<evidence type="ECO:0000313" key="3">
    <source>
        <dbReference type="EMBL" id="OLZ44298.1"/>
    </source>
</evidence>
<keyword evidence="1" id="KW-1133">Transmembrane helix</keyword>
<feature type="transmembrane region" description="Helical" evidence="1">
    <location>
        <begin position="98"/>
        <end position="121"/>
    </location>
</feature>
<dbReference type="PROSITE" id="PS50887">
    <property type="entry name" value="GGDEF"/>
    <property type="match status" value="1"/>
</dbReference>
<dbReference type="CDD" id="cd01949">
    <property type="entry name" value="GGDEF"/>
    <property type="match status" value="1"/>
</dbReference>
<gene>
    <name evidence="3" type="ORF">BS329_37010</name>
</gene>
<dbReference type="GO" id="GO:0043709">
    <property type="term" value="P:cell adhesion involved in single-species biofilm formation"/>
    <property type="evidence" value="ECO:0007669"/>
    <property type="project" value="TreeGrafter"/>
</dbReference>
<dbReference type="Pfam" id="PF00990">
    <property type="entry name" value="GGDEF"/>
    <property type="match status" value="1"/>
</dbReference>
<dbReference type="AlphaFoldDB" id="A0A1R0KFW1"/>
<sequence length="358" mass="38714">MLQAEMSAQVERMRRFFATNPHINMVSIWTLAAALTISPILACLLVIPIYAHLWLRVLRMVPGVRLYRVICSAATAVITVLAAWAAPDLLGFRDEPPGLVAIVLGGLTYFVVNTLLVMIGFKLHDSRRGFVSFIGSWADNVLDIVTLCLGGTTAVLLVVHPSLVSLTLLPAVLLPRGELGRQLEILADRDHKTGLLTIAEWSKRADAELSRARRTNDPCGILMIDIDHFKRVNDTYGHLAGDAVLRAVADAVQHEVRIYDSVGRFGGEEFVVLLPGIGQGHSIAIAERIREAVMKLAVVTLTNDGETTIKGVSVSLGVAVYPIAGSALDQVLGAADKAVYRAKHLGRNQVCIDGFTSS</sequence>
<evidence type="ECO:0000256" key="1">
    <source>
        <dbReference type="SAM" id="Phobius"/>
    </source>
</evidence>
<dbReference type="GO" id="GO:0005886">
    <property type="term" value="C:plasma membrane"/>
    <property type="evidence" value="ECO:0007669"/>
    <property type="project" value="TreeGrafter"/>
</dbReference>
<dbReference type="InterPro" id="IPR043128">
    <property type="entry name" value="Rev_trsase/Diguanyl_cyclase"/>
</dbReference>
<keyword evidence="1" id="KW-0812">Transmembrane</keyword>
<comment type="caution">
    <text evidence="3">The sequence shown here is derived from an EMBL/GenBank/DDBJ whole genome shotgun (WGS) entry which is preliminary data.</text>
</comment>
<dbReference type="PANTHER" id="PTHR45138:SF9">
    <property type="entry name" value="DIGUANYLATE CYCLASE DGCM-RELATED"/>
    <property type="match status" value="1"/>
</dbReference>
<dbReference type="Gene3D" id="3.30.70.270">
    <property type="match status" value="1"/>
</dbReference>
<dbReference type="InterPro" id="IPR029787">
    <property type="entry name" value="Nucleotide_cyclase"/>
</dbReference>
<dbReference type="Proteomes" id="UP000187486">
    <property type="component" value="Unassembled WGS sequence"/>
</dbReference>
<dbReference type="PANTHER" id="PTHR45138">
    <property type="entry name" value="REGULATORY COMPONENTS OF SENSORY TRANSDUCTION SYSTEM"/>
    <property type="match status" value="1"/>
</dbReference>
<feature type="domain" description="GGDEF" evidence="2">
    <location>
        <begin position="217"/>
        <end position="355"/>
    </location>
</feature>
<dbReference type="FunFam" id="3.30.70.270:FF:000001">
    <property type="entry name" value="Diguanylate cyclase domain protein"/>
    <property type="match status" value="1"/>
</dbReference>
<dbReference type="SUPFAM" id="SSF55073">
    <property type="entry name" value="Nucleotide cyclase"/>
    <property type="match status" value="1"/>
</dbReference>
<reference evidence="3 4" key="1">
    <citation type="submission" date="2016-01" db="EMBL/GenBank/DDBJ databases">
        <title>Amycolatopsis coloradensis genome sequencing and assembly.</title>
        <authorList>
            <person name="Mayilraj S."/>
        </authorList>
    </citation>
    <scope>NUCLEOTIDE SEQUENCE [LARGE SCALE GENOMIC DNA]</scope>
    <source>
        <strain evidence="3 4">DSM 44225</strain>
    </source>
</reference>
<dbReference type="SMART" id="SM00267">
    <property type="entry name" value="GGDEF"/>
    <property type="match status" value="1"/>
</dbReference>
<dbReference type="NCBIfam" id="TIGR00254">
    <property type="entry name" value="GGDEF"/>
    <property type="match status" value="1"/>
</dbReference>
<dbReference type="InterPro" id="IPR000160">
    <property type="entry name" value="GGDEF_dom"/>
</dbReference>
<evidence type="ECO:0000259" key="2">
    <source>
        <dbReference type="PROSITE" id="PS50887"/>
    </source>
</evidence>
<dbReference type="EMBL" id="MQUQ01000027">
    <property type="protein sequence ID" value="OLZ44298.1"/>
    <property type="molecule type" value="Genomic_DNA"/>
</dbReference>
<name>A0A1R0KFW1_9PSEU</name>
<dbReference type="InterPro" id="IPR050469">
    <property type="entry name" value="Diguanylate_Cyclase"/>
</dbReference>
<protein>
    <recommendedName>
        <fullName evidence="2">GGDEF domain-containing protein</fullName>
    </recommendedName>
</protein>
<dbReference type="GO" id="GO:1902201">
    <property type="term" value="P:negative regulation of bacterial-type flagellum-dependent cell motility"/>
    <property type="evidence" value="ECO:0007669"/>
    <property type="project" value="TreeGrafter"/>
</dbReference>
<dbReference type="STRING" id="76021.BS329_37010"/>
<accession>A0A1R0KFW1</accession>
<evidence type="ECO:0000313" key="4">
    <source>
        <dbReference type="Proteomes" id="UP000187486"/>
    </source>
</evidence>
<dbReference type="GO" id="GO:0052621">
    <property type="term" value="F:diguanylate cyclase activity"/>
    <property type="evidence" value="ECO:0007669"/>
    <property type="project" value="TreeGrafter"/>
</dbReference>